<dbReference type="RefSeq" id="WP_232110414.1">
    <property type="nucleotide sequence ID" value="NZ_AP023396.1"/>
</dbReference>
<dbReference type="EMBL" id="AP023396">
    <property type="protein sequence ID" value="BCK55789.1"/>
    <property type="molecule type" value="Genomic_DNA"/>
</dbReference>
<reference evidence="1 2" key="1">
    <citation type="submission" date="2020-08" db="EMBL/GenBank/DDBJ databases">
        <title>Genome Sequencing of Nocardia wallacei strain FMUON74 and assembly.</title>
        <authorList>
            <person name="Toyokawa M."/>
            <person name="Uesaka K."/>
        </authorList>
    </citation>
    <scope>NUCLEOTIDE SEQUENCE [LARGE SCALE GENOMIC DNA]</scope>
    <source>
        <strain evidence="1 2">FMUON74</strain>
    </source>
</reference>
<organism evidence="1 2">
    <name type="scientific">Nocardia wallacei</name>
    <dbReference type="NCBI Taxonomy" id="480035"/>
    <lineage>
        <taxon>Bacteria</taxon>
        <taxon>Bacillati</taxon>
        <taxon>Actinomycetota</taxon>
        <taxon>Actinomycetes</taxon>
        <taxon>Mycobacteriales</taxon>
        <taxon>Nocardiaceae</taxon>
        <taxon>Nocardia</taxon>
    </lineage>
</organism>
<dbReference type="SUPFAM" id="SSF53850">
    <property type="entry name" value="Periplasmic binding protein-like II"/>
    <property type="match status" value="1"/>
</dbReference>
<name>A0A7G1KPL8_9NOCA</name>
<dbReference type="Gene3D" id="3.40.190.10">
    <property type="entry name" value="Periplasmic binding protein-like II"/>
    <property type="match status" value="2"/>
</dbReference>
<dbReference type="Proteomes" id="UP000516173">
    <property type="component" value="Chromosome"/>
</dbReference>
<evidence type="ECO:0000313" key="1">
    <source>
        <dbReference type="EMBL" id="BCK55789.1"/>
    </source>
</evidence>
<dbReference type="KEGG" id="nwl:NWFMUON74_35610"/>
<protein>
    <submittedName>
        <fullName evidence="1">Sugar ABC transporter substrate-binding protein</fullName>
    </submittedName>
</protein>
<dbReference type="GeneID" id="80348088"/>
<gene>
    <name evidence="1" type="ORF">NWFMUON74_35610</name>
</gene>
<dbReference type="AlphaFoldDB" id="A0A7G1KPL8"/>
<evidence type="ECO:0000313" key="2">
    <source>
        <dbReference type="Proteomes" id="UP000516173"/>
    </source>
</evidence>
<accession>A0A7G1KPL8</accession>
<sequence>MLAPVLAACAPSAVLGNPDAIRIAVPWSGSELVAFRAVLTGLGLRDRVDVLPLGDDIDTALLARGRSKPDLVMLPHVGRVRDMAGDGLRPVPESLWTDGQGPRYSQVWRDLLWHNGVPYAVPFKSAEKSLVWYDRYAFGGSGPRDDPQEWTLAQWPEQLCRIAAHGRRPLALGAADGWVLAYMFANVLYSESTDDYAELAAPRDDRSPPRCWNRDAVRRTFRQLGAVWGQPDAFPGGVPGALTRQYPDAVRQVFELRDAAMVVAPDFAEAIVRSSLRRAHRPDDAVGVMRFPVGSRGVRPLIGGGDVLVITADPNPAVDRVVEQLAAPTAAQPWIDSYGGFLSPSLRTRPTYPHTLDPVADQLNSWTAFDLADLIGEAGLRNGLWRVLTDFLVTVGDGRLDRITGATDRAVAALDEFERRS</sequence>
<proteinExistence type="predicted"/>
<keyword evidence="2" id="KW-1185">Reference proteome</keyword>